<feature type="region of interest" description="Disordered" evidence="1">
    <location>
        <begin position="1"/>
        <end position="71"/>
    </location>
</feature>
<sequence length="71" mass="8268">MASLNVLMEESPYGLNDSFIDDEEEEDEPTDEDSDWEPGKEDLEKEDTEELLKETKNVYKRKKSNSSLHNT</sequence>
<dbReference type="GO" id="GO:0035861">
    <property type="term" value="C:site of double-strand break"/>
    <property type="evidence" value="ECO:0007669"/>
    <property type="project" value="TreeGrafter"/>
</dbReference>
<keyword evidence="3" id="KW-1185">Reference proteome</keyword>
<evidence type="ECO:0000313" key="2">
    <source>
        <dbReference type="Ensembl" id="ENSCWAP00000027729.1"/>
    </source>
</evidence>
<name>A0A8C4FGN2_9CETA</name>
<dbReference type="InterPro" id="IPR039253">
    <property type="entry name" value="APLF"/>
</dbReference>
<organism evidence="2 3">
    <name type="scientific">Catagonus wagneri</name>
    <name type="common">Chacoan peccary</name>
    <dbReference type="NCBI Taxonomy" id="51154"/>
    <lineage>
        <taxon>Eukaryota</taxon>
        <taxon>Metazoa</taxon>
        <taxon>Chordata</taxon>
        <taxon>Craniata</taxon>
        <taxon>Vertebrata</taxon>
        <taxon>Euteleostomi</taxon>
        <taxon>Mammalia</taxon>
        <taxon>Eutheria</taxon>
        <taxon>Laurasiatheria</taxon>
        <taxon>Artiodactyla</taxon>
        <taxon>Suina</taxon>
        <taxon>Tayassuidae</taxon>
        <taxon>Catagonus</taxon>
    </lineage>
</organism>
<accession>A0A8C4FGN2</accession>
<dbReference type="GO" id="GO:0003906">
    <property type="term" value="F:DNA-(apurinic or apyrimidinic site) endonuclease activity"/>
    <property type="evidence" value="ECO:0007669"/>
    <property type="project" value="InterPro"/>
</dbReference>
<evidence type="ECO:0000313" key="3">
    <source>
        <dbReference type="Proteomes" id="UP000694540"/>
    </source>
</evidence>
<dbReference type="Ensembl" id="ENSCWAT00000030056.1">
    <property type="protein sequence ID" value="ENSCWAP00000027729.1"/>
    <property type="gene ID" value="ENSCWAG00000020908.1"/>
</dbReference>
<dbReference type="Proteomes" id="UP000694540">
    <property type="component" value="Unplaced"/>
</dbReference>
<feature type="compositionally biased region" description="Acidic residues" evidence="1">
    <location>
        <begin position="19"/>
        <end position="36"/>
    </location>
</feature>
<evidence type="ECO:0000256" key="1">
    <source>
        <dbReference type="SAM" id="MobiDB-lite"/>
    </source>
</evidence>
<dbReference type="PANTHER" id="PTHR21315:SF2">
    <property type="entry name" value="APRATAXIN AND PNK-LIKE FACTOR"/>
    <property type="match status" value="1"/>
</dbReference>
<proteinExistence type="predicted"/>
<protein>
    <submittedName>
        <fullName evidence="2">Uncharacterized protein</fullName>
    </submittedName>
</protein>
<reference evidence="2" key="1">
    <citation type="submission" date="2025-08" db="UniProtKB">
        <authorList>
            <consortium name="Ensembl"/>
        </authorList>
    </citation>
    <scope>IDENTIFICATION</scope>
</reference>
<dbReference type="PANTHER" id="PTHR21315">
    <property type="entry name" value="APRATAXIN AND PNK-LIKE FACTOR-RELATED"/>
    <property type="match status" value="1"/>
</dbReference>
<reference evidence="2" key="2">
    <citation type="submission" date="2025-09" db="UniProtKB">
        <authorList>
            <consortium name="Ensembl"/>
        </authorList>
    </citation>
    <scope>IDENTIFICATION</scope>
</reference>
<dbReference type="AlphaFoldDB" id="A0A8C4FGN2"/>
<dbReference type="GO" id="GO:0005634">
    <property type="term" value="C:nucleus"/>
    <property type="evidence" value="ECO:0007669"/>
    <property type="project" value="TreeGrafter"/>
</dbReference>
<dbReference type="GO" id="GO:0008408">
    <property type="term" value="F:3'-5' exonuclease activity"/>
    <property type="evidence" value="ECO:0007669"/>
    <property type="project" value="InterPro"/>
</dbReference>
<dbReference type="GO" id="GO:0006302">
    <property type="term" value="P:double-strand break repair"/>
    <property type="evidence" value="ECO:0007669"/>
    <property type="project" value="InterPro"/>
</dbReference>